<dbReference type="AlphaFoldDB" id="A0A0X3Q964"/>
<name>A0A0X3Q964_SCHSO</name>
<organism evidence="1">
    <name type="scientific">Schistocephalus solidus</name>
    <name type="common">Tapeworm</name>
    <dbReference type="NCBI Taxonomy" id="70667"/>
    <lineage>
        <taxon>Eukaryota</taxon>
        <taxon>Metazoa</taxon>
        <taxon>Spiralia</taxon>
        <taxon>Lophotrochozoa</taxon>
        <taxon>Platyhelminthes</taxon>
        <taxon>Cestoda</taxon>
        <taxon>Eucestoda</taxon>
        <taxon>Diphyllobothriidea</taxon>
        <taxon>Diphyllobothriidae</taxon>
        <taxon>Schistocephalus</taxon>
    </lineage>
</organism>
<protein>
    <submittedName>
        <fullName evidence="1">Dynactin subunit 3</fullName>
    </submittedName>
</protein>
<evidence type="ECO:0000313" key="1">
    <source>
        <dbReference type="EMBL" id="JAP59057.1"/>
    </source>
</evidence>
<dbReference type="EMBL" id="GEEE01004168">
    <property type="protein sequence ID" value="JAP59057.1"/>
    <property type="molecule type" value="Transcribed_RNA"/>
</dbReference>
<proteinExistence type="predicted"/>
<accession>A0A0X3Q964</accession>
<dbReference type="GO" id="GO:0005869">
    <property type="term" value="C:dynactin complex"/>
    <property type="evidence" value="ECO:0007669"/>
    <property type="project" value="InterPro"/>
</dbReference>
<dbReference type="Pfam" id="PF07426">
    <property type="entry name" value="Dynactin_p22"/>
    <property type="match status" value="1"/>
</dbReference>
<dbReference type="GO" id="GO:0061640">
    <property type="term" value="P:cytoskeleton-dependent cytokinesis"/>
    <property type="evidence" value="ECO:0007669"/>
    <property type="project" value="InterPro"/>
</dbReference>
<dbReference type="InterPro" id="IPR009991">
    <property type="entry name" value="DCTN3"/>
</dbReference>
<feature type="non-terminal residue" evidence="1">
    <location>
        <position position="1"/>
    </location>
</feature>
<sequence>GYIAAQPLDGSYLARCMMSVASLEARVAELERIILGGSQIALPELPPRSIFQQLSDAHKALLAAERRNKIKETLDRTNEIRKYLDPHFLDDVAMSNEAKIKVILAQESTIVETARALESLDALKGFLNQPACSDLQDLKAKFAKLTLKHAEQQTLTADLIDETNELLQEYADTIRDISKLFVAWHNST</sequence>
<gene>
    <name evidence="1" type="primary">DCTN3</name>
    <name evidence="1" type="ORF">TR152851</name>
</gene>
<dbReference type="PANTHER" id="PTHR28360">
    <property type="entry name" value="DYNACTIN SUBUNIT 3"/>
    <property type="match status" value="1"/>
</dbReference>
<reference evidence="1" key="1">
    <citation type="submission" date="2016-01" db="EMBL/GenBank/DDBJ databases">
        <title>Reference transcriptome for the parasite Schistocephalus solidus: insights into the molecular evolution of parasitism.</title>
        <authorList>
            <person name="Hebert F.O."/>
            <person name="Grambauer S."/>
            <person name="Barber I."/>
            <person name="Landry C.R."/>
            <person name="Aubin-Horth N."/>
        </authorList>
    </citation>
    <scope>NUCLEOTIDE SEQUENCE</scope>
</reference>
<dbReference type="PANTHER" id="PTHR28360:SF1">
    <property type="entry name" value="DYNACTIN SUBUNIT 3"/>
    <property type="match status" value="1"/>
</dbReference>